<dbReference type="Proteomes" id="UP001317191">
    <property type="component" value="Unassembled WGS sequence"/>
</dbReference>
<dbReference type="EMBL" id="JAMLJM010000009">
    <property type="protein sequence ID" value="MCL9809790.1"/>
    <property type="molecule type" value="Genomic_DNA"/>
</dbReference>
<dbReference type="Pfam" id="PF13585">
    <property type="entry name" value="CHU_C"/>
    <property type="match status" value="1"/>
</dbReference>
<keyword evidence="1" id="KW-0732">Signal</keyword>
<dbReference type="NCBIfam" id="TIGR04131">
    <property type="entry name" value="Bac_Flav_CTERM"/>
    <property type="match status" value="1"/>
</dbReference>
<evidence type="ECO:0000256" key="1">
    <source>
        <dbReference type="SAM" id="SignalP"/>
    </source>
</evidence>
<dbReference type="InterPro" id="IPR026341">
    <property type="entry name" value="T9SS_type_B"/>
</dbReference>
<feature type="chain" id="PRO_5046113236" evidence="1">
    <location>
        <begin position="23"/>
        <end position="1284"/>
    </location>
</feature>
<evidence type="ECO:0000313" key="2">
    <source>
        <dbReference type="EMBL" id="MCL9809790.1"/>
    </source>
</evidence>
<keyword evidence="3" id="KW-1185">Reference proteome</keyword>
<comment type="caution">
    <text evidence="2">The sequence shown here is derived from an EMBL/GenBank/DDBJ whole genome shotgun (WGS) entry which is preliminary data.</text>
</comment>
<accession>A0ABT0TQZ3</accession>
<dbReference type="InterPro" id="IPR013783">
    <property type="entry name" value="Ig-like_fold"/>
</dbReference>
<evidence type="ECO:0000313" key="3">
    <source>
        <dbReference type="Proteomes" id="UP001317191"/>
    </source>
</evidence>
<reference evidence="2 3" key="1">
    <citation type="submission" date="2022-05" db="EMBL/GenBank/DDBJ databases">
        <title>Flavobacterium sp., isolated from activated sludge.</title>
        <authorList>
            <person name="Ran Q."/>
        </authorList>
    </citation>
    <scope>NUCLEOTIDE SEQUENCE [LARGE SCALE GENOMIC DNA]</scope>
    <source>
        <strain evidence="2 3">HXWNR70</strain>
    </source>
</reference>
<sequence length="1284" mass="130143">MSTPKRFALLLVMFLFHNLSFSQCFEIESILVDACDNGTNEGFNEMFRMKIGPTAQNTSNFSVNWPSQSWKTLVQNATTAAKVAQLNADIAAAGGCGRILEPTGGVLPANATVIVVTSFNLDTTLNSFGPLNSDIYMIFQNNPTTTGGHFANYNGPGTRTLSANFGSCSDSVTYDRTKLVNIYGTTGGNDADNNGATVNFTPSGTASYVNNGCKAPVAQSFTVDAGSATVTACAGQTITLSGTAQGHASVAWSAPSGSFASPNNLSTNYTVPTTATNGSTITLTLTATSSCGTNITDTITVTVSGATLTQTSAAGTENQTVCVNNAISNIQYTFGGGATSANVTGLPAGVSFAISGNVVTISGTPTTTTGSPFTYTVTTVGGTCGTTSLNGTITVNPSVTLTQTSAAGTENQSVCVNNAITNIQYTFGGGATSANVTGLPAGVSFGISGNVVTISGTPTTTTGSPFTYTVTTVGGTCGTTSLNGTITVSPSVTLTQTSASGTENQTVCVNNAIANIQYTFGGGATSANVTGLPEGVSYSILGNVVTISGTPTTTTGSPFTYTVTTVGGTCGTTSLNGTITVNPSVTLTQTSAVGTENQSVCVNNTITNIQYTFGGGATSANVTGLPAGVSFFVSGNVVTISGTPTTTIGSPFTYTVTTVGGTCGTTSLNGTITVSPSVTLTQTSAVGTENQSVCVNNAIANIQYTFGGGATSANVTGLPEGVSYSILGNVVTISGTPTTTTGSPFTYTVTTVGGTCGTVSMSGTIAVNTAMSLNLICDAANSTSSSLAFDFSNVGQTSFTYSYTIDGGAPITGTHISPSNFTVTGLTLGQTVTFTLTANGVSCVPPQTVSCTTTCTSPTLTLTSAAGTNNQTICVGTAITPITYTFSGDATGANVTGLPAGVTYTTSGNTVTISGTPSTTTALTSNYVISTLGGVCGSASLNGSISVNTNPTLVLTSTAGSNNQSVCVNTAINTITYTFGGVATGANVTGLPAGVTATTSGNTVTINGTPTTASATPYTYSITTTGGSCGSVTLNGTIRVNALPDPRPTEGSICVNSSGVATGSYILDAKLDEAMHDFVWYFNNNPIANSNTATYTATAVGTYGVVAVNTVTGCTSPLVTATVGATMPATGLTITQSNYFSGNATLTVTVIGGTGTYFYQLDGGVFQSSNVFTNVSSGTHTVTVIDAQQCSYLTKDVLVIEYPKFFTPNGDGYHDKWFIAGLQNTDVIYIFDRFGKLIKQLKGEEKWDGTYNQQPLPSTDYWFTVDYEENGAKKQFRAHFALKR</sequence>
<name>A0ABT0TQZ3_9FLAO</name>
<dbReference type="Gene3D" id="2.60.40.10">
    <property type="entry name" value="Immunoglobulins"/>
    <property type="match status" value="8"/>
</dbReference>
<gene>
    <name evidence="2" type="ORF">NAT50_10515</name>
</gene>
<dbReference type="RefSeq" id="WP_250593187.1">
    <property type="nucleotide sequence ID" value="NZ_JAMLJM010000009.1"/>
</dbReference>
<protein>
    <submittedName>
        <fullName evidence="2">T9SS type B sorting domain-containing protein</fullName>
    </submittedName>
</protein>
<feature type="signal peptide" evidence="1">
    <location>
        <begin position="1"/>
        <end position="22"/>
    </location>
</feature>
<organism evidence="2 3">
    <name type="scientific">Flavobacterium luminosum</name>
    <dbReference type="NCBI Taxonomy" id="2949086"/>
    <lineage>
        <taxon>Bacteria</taxon>
        <taxon>Pseudomonadati</taxon>
        <taxon>Bacteroidota</taxon>
        <taxon>Flavobacteriia</taxon>
        <taxon>Flavobacteriales</taxon>
        <taxon>Flavobacteriaceae</taxon>
        <taxon>Flavobacterium</taxon>
    </lineage>
</organism>
<proteinExistence type="predicted"/>